<organism evidence="1 2">
    <name type="scientific">Francisella halioticida</name>
    <dbReference type="NCBI Taxonomy" id="549298"/>
    <lineage>
        <taxon>Bacteria</taxon>
        <taxon>Pseudomonadati</taxon>
        <taxon>Pseudomonadota</taxon>
        <taxon>Gammaproteobacteria</taxon>
        <taxon>Thiotrichales</taxon>
        <taxon>Francisellaceae</taxon>
        <taxon>Francisella</taxon>
    </lineage>
</organism>
<dbReference type="Proteomes" id="UP000249910">
    <property type="component" value="Chromosome"/>
</dbReference>
<dbReference type="Pfam" id="PF03060">
    <property type="entry name" value="NMO"/>
    <property type="match status" value="1"/>
</dbReference>
<evidence type="ECO:0008006" key="3">
    <source>
        <dbReference type="Google" id="ProtNLM"/>
    </source>
</evidence>
<protein>
    <recommendedName>
        <fullName evidence="3">Nitronate monooxygenase domain-containing protein</fullName>
    </recommendedName>
</protein>
<name>A0ABM6M1J9_9GAMM</name>
<accession>A0ABM6M1J9</accession>
<evidence type="ECO:0000313" key="1">
    <source>
        <dbReference type="EMBL" id="ASG68628.1"/>
    </source>
</evidence>
<sequence length="158" mass="18402">MANRVNKLSTRDLIVQAKSKFDNNVRIIASGGISIENMKEYFALGSNYVQMGSIFMMSNLSGLYEKAKRYIIDNFDKNYISKNTTGRFARGVIGDFYKGQYHHYDFPIQHYHTSNLRRLAKQNNNFNYNSLWVGSNKDNLRCYKLEDLIKECIVRLTS</sequence>
<dbReference type="InterPro" id="IPR013785">
    <property type="entry name" value="Aldolase_TIM"/>
</dbReference>
<gene>
    <name evidence="1" type="ORF">CDV26_09670</name>
</gene>
<dbReference type="PANTHER" id="PTHR42747">
    <property type="entry name" value="NITRONATE MONOOXYGENASE-RELATED"/>
    <property type="match status" value="1"/>
</dbReference>
<evidence type="ECO:0000313" key="2">
    <source>
        <dbReference type="Proteomes" id="UP000249910"/>
    </source>
</evidence>
<dbReference type="SUPFAM" id="SSF51412">
    <property type="entry name" value="Inosine monophosphate dehydrogenase (IMPDH)"/>
    <property type="match status" value="1"/>
</dbReference>
<reference evidence="1 2" key="1">
    <citation type="submission" date="2017-06" db="EMBL/GenBank/DDBJ databases">
        <title>Complete genome of Francisella halioticida.</title>
        <authorList>
            <person name="Sjodin A."/>
        </authorList>
    </citation>
    <scope>NUCLEOTIDE SEQUENCE [LARGE SCALE GENOMIC DNA]</scope>
    <source>
        <strain evidence="1 2">DSM 23729</strain>
    </source>
</reference>
<dbReference type="PANTHER" id="PTHR42747:SF3">
    <property type="entry name" value="NITRONATE MONOOXYGENASE-RELATED"/>
    <property type="match status" value="1"/>
</dbReference>
<keyword evidence="2" id="KW-1185">Reference proteome</keyword>
<dbReference type="EMBL" id="CP022132">
    <property type="protein sequence ID" value="ASG68628.1"/>
    <property type="molecule type" value="Genomic_DNA"/>
</dbReference>
<proteinExistence type="predicted"/>
<dbReference type="Gene3D" id="3.20.20.70">
    <property type="entry name" value="Aldolase class I"/>
    <property type="match status" value="1"/>
</dbReference>